<dbReference type="GO" id="GO:0005730">
    <property type="term" value="C:nucleolus"/>
    <property type="evidence" value="ECO:0007669"/>
    <property type="project" value="TreeGrafter"/>
</dbReference>
<dbReference type="GO" id="GO:0000463">
    <property type="term" value="P:maturation of LSU-rRNA from tricistronic rRNA transcript (SSU-rRNA, 5.8S rRNA, LSU-rRNA)"/>
    <property type="evidence" value="ECO:0007669"/>
    <property type="project" value="TreeGrafter"/>
</dbReference>
<evidence type="ECO:0000313" key="4">
    <source>
        <dbReference type="EMBL" id="KAF7776501.1"/>
    </source>
</evidence>
<organism evidence="4 5">
    <name type="scientific">Agaricus bisporus var. burnettii</name>
    <dbReference type="NCBI Taxonomy" id="192524"/>
    <lineage>
        <taxon>Eukaryota</taxon>
        <taxon>Fungi</taxon>
        <taxon>Dikarya</taxon>
        <taxon>Basidiomycota</taxon>
        <taxon>Agaricomycotina</taxon>
        <taxon>Agaricomycetes</taxon>
        <taxon>Agaricomycetidae</taxon>
        <taxon>Agaricales</taxon>
        <taxon>Agaricineae</taxon>
        <taxon>Agaricaceae</taxon>
        <taxon>Agaricus</taxon>
    </lineage>
</organism>
<dbReference type="InterPro" id="IPR021714">
    <property type="entry name" value="URB1_N"/>
</dbReference>
<dbReference type="Pfam" id="PF11707">
    <property type="entry name" value="Npa1"/>
    <property type="match status" value="1"/>
</dbReference>
<gene>
    <name evidence="4" type="ORF">Agabi119p4_4894</name>
</gene>
<evidence type="ECO:0008006" key="6">
    <source>
        <dbReference type="Google" id="ProtNLM"/>
    </source>
</evidence>
<feature type="domain" description="URB1 N-terminal" evidence="1">
    <location>
        <begin position="84"/>
        <end position="406"/>
    </location>
</feature>
<dbReference type="InterPro" id="IPR059018">
    <property type="entry name" value="HEAT_URB1"/>
</dbReference>
<name>A0A8H7F462_AGABI</name>
<dbReference type="Gene3D" id="1.25.10.10">
    <property type="entry name" value="Leucine-rich Repeat Variant"/>
    <property type="match status" value="1"/>
</dbReference>
<feature type="domain" description="URB1 C-terminal" evidence="2">
    <location>
        <begin position="1631"/>
        <end position="1824"/>
    </location>
</feature>
<dbReference type="InterPro" id="IPR039844">
    <property type="entry name" value="URB1"/>
</dbReference>
<dbReference type="GO" id="GO:0000466">
    <property type="term" value="P:maturation of 5.8S rRNA from tricistronic rRNA transcript (SSU-rRNA, 5.8S rRNA, LSU-rRNA)"/>
    <property type="evidence" value="ECO:0007669"/>
    <property type="project" value="TreeGrafter"/>
</dbReference>
<accession>A0A8H7F462</accession>
<dbReference type="InterPro" id="IPR032436">
    <property type="entry name" value="URB1_C"/>
</dbReference>
<dbReference type="InterPro" id="IPR016024">
    <property type="entry name" value="ARM-type_fold"/>
</dbReference>
<dbReference type="SUPFAM" id="SSF48371">
    <property type="entry name" value="ARM repeat"/>
    <property type="match status" value="1"/>
</dbReference>
<protein>
    <recommendedName>
        <fullName evidence="6">Nucleolar pre-ribosomal-associated protein 1 C-terminal domain-containing protein</fullName>
    </recommendedName>
</protein>
<dbReference type="InterPro" id="IPR011989">
    <property type="entry name" value="ARM-like"/>
</dbReference>
<dbReference type="Pfam" id="PF26140">
    <property type="entry name" value="HEAT_URB1"/>
    <property type="match status" value="1"/>
</dbReference>
<dbReference type="PANTHER" id="PTHR13500:SF0">
    <property type="entry name" value="NUCLEOLAR PRE-RIBOSOMAL-ASSOCIATED PROTEIN 1"/>
    <property type="match status" value="1"/>
</dbReference>
<evidence type="ECO:0000259" key="2">
    <source>
        <dbReference type="Pfam" id="PF16201"/>
    </source>
</evidence>
<dbReference type="Pfam" id="PF16201">
    <property type="entry name" value="NopRA1"/>
    <property type="match status" value="1"/>
</dbReference>
<reference evidence="4 5" key="1">
    <citation type="journal article" name="Sci. Rep.">
        <title>Telomere-to-telomere assembled and centromere annotated genomes of the two main subspecies of the button mushroom Agaricus bisporus reveal especially polymorphic chromosome ends.</title>
        <authorList>
            <person name="Sonnenberg A.S.M."/>
            <person name="Sedaghat-Telgerd N."/>
            <person name="Lavrijssen B."/>
            <person name="Ohm R.A."/>
            <person name="Hendrickx P.M."/>
            <person name="Scholtmeijer K."/>
            <person name="Baars J.J.P."/>
            <person name="van Peer A."/>
        </authorList>
    </citation>
    <scope>NUCLEOTIDE SEQUENCE [LARGE SCALE GENOMIC DNA]</scope>
    <source>
        <strain evidence="4 5">H119_p4</strain>
    </source>
</reference>
<evidence type="ECO:0000259" key="3">
    <source>
        <dbReference type="Pfam" id="PF26140"/>
    </source>
</evidence>
<comment type="caution">
    <text evidence="4">The sequence shown here is derived from an EMBL/GenBank/DDBJ whole genome shotgun (WGS) entry which is preliminary data.</text>
</comment>
<sequence length="2019" mass="229179">MSTLPPPSKKRKLEQLNKTPKFTTADQLRQALQNQNHSNPNAIVDVLNQIRNQFTIRSDEGVISPQDERLAIAEQWLTKNPGAQDIFNLWETSNPRQHNLLVSIISVLAALLPLLSSHYTYHALGYPIVKTLLTQQWMRKLNSYIGGAHNELILVTLKLFNAISGFAGGKEKKSLLDAFQWEIKSLPKLLSLRRKGKAEHNPLAKPDIRSLYILFLLSFLDAPTQTKNTFLEQHRDAFSSIFKGLAQDHYIFIRHVFEVVWIHFWSDPKIKRTTKIGIFNETTISNLLKIYDRTTSDDGDMEHVPADLAHHFLLAITSRAGSGICFKDRGWYSREDADDNNNNEKSGKLHNKILANILKTLKVNEDSRQQELARRILEACPELVAGYWSSAQLTLEPRLSTKWITNISFFGTIISLPVPSASFFLPNTKNSLYNPTPPPLQTILSNILPSDISPKLIFSKGLQSASGLVQHCTALALVKCLIKYAEVVEAIKGIEEVLEMGDTEEGLWGKRRREVEKEVRKRVPEFQVIVGFSQQKAQSVQQQPKPNLIRGALLQESAQRLLLLYHIHLPEVVAEARFDVGKALTSFMLPADAGDEDDVVKKFNLVQQLHVLQMLKESSNFVWTNKSSNSRTYLYTLLKSYTSSHIPALKSTLLDLLSHLLSNTIFFQETPTEPHLWLLSLPNLVRAPDATSLDQAKLTDEAESVVTFLEDCIQRCLKTPYRYIEDMQKLPASQSPSSSGELNSDVYPSPLIITLVEQLEAKLKIGGLLTPSDVLAIVSFLRKLVFRLSSRVRELMFFEAFVAWVVRVIDAEEGRGWCLEYPQTKMAIRKEMMMMREILNHGELKPSASNLDFEAYLDEVEGLSIGEKSDERMIFAHSIIDRLRFTEGIIPAAEIKRLILAVQRHWAPALRDLAQYLPPRSGYLWENHILVGTDVGTPIPAVWLFYDATKEQILDSDYRINFAATFFSGRPSLHSCLELIRLVEHRVRGVDEDETCGLLSLLSVLIREASLVLKENDLLTLKENLVARQSIVKQLAMKQHLDGRIRAGLRDMVQGLFDPRSIADRRCISEICAYWLALLQEQLTLGAYDKVGDAAIWVQYLPLEPILHLLDSLTNDDTLLHDHHFSSLLQSILGVIHSSVEDNVVNQNALRERIPRLLKVRKQLLGLRVVDDLLLLSIDSALPLGYSPYQSWDSESELPGSLMWLMERAKIRWDQKAQPLGYTLPLDDFLDFDTWTPSTPRIISGLIYKQGFDPRQFENWLGSESCSSCSNEALAIILQSALDVHHCLSSNMDSLSAKIWVPHFPRITALCFNPSTDAPIRQVSASCIELALDTFADHSEELIGLLRRQVEEDRGSQPTLEAIRLGLRPDVSRILQEWVLHSLIERLAGDMSLSSDTLQLLNAAGQLLRSCDSIKGHQVETALGIVIQHHLSRSSPMRLVIECINHTHLKPVAVNRYIQSILNHPHFYKYTNENNSDPDSRSHIIDLLHVLFNLHPTNTCQITQIEPLLSIYHGTMSKDDIKLFSVFQLFEVQRKTSLAPLFNHWSSSSEIPCSSALDALLSLDAVTVFRTTLHFPKGRKLSIDAIHSNSHSDAQIYDPIFLMLLVHLVLSEYHPATPFGWIELFRTNVVGLCIRSLSSKDQSVRELGLSLLASLYECIKGLEFQERVHVSYILNLLRDLFPPSTIGDTLRRLPSYTTLILAHALRGVFYPSNFIYPLTSRFLLQRPELDANDVPMLYSMLYSPTDEWKKDRGWIIRFLADGMMSSDDWRVLKRRHAWDLLASLFQSSNEDQALRRGIFEVIANLTCNRQATMSMIIKSSFLVWLEMQLVRVDDDEDAKWAKILGNIVLIVDHSKLDSVFKEAWKASIFRCLSILLSRSEDGLILPLVAPSIFRLGQSSTTLVPELEEAVVFATQAVIALKPLSDAVGDSEETESLKLPGFYPSHAIHESDHLSRSYWRWLDCVVLLWRITMKPDHKSRSWDLLTSQLLASQLQGRPKHAEIDWVRKEVVRSLRKYSIC</sequence>
<evidence type="ECO:0000313" key="5">
    <source>
        <dbReference type="Proteomes" id="UP000629468"/>
    </source>
</evidence>
<dbReference type="EMBL" id="JABXXO010000006">
    <property type="protein sequence ID" value="KAF7776501.1"/>
    <property type="molecule type" value="Genomic_DNA"/>
</dbReference>
<dbReference type="Proteomes" id="UP000629468">
    <property type="component" value="Unassembled WGS sequence"/>
</dbReference>
<proteinExistence type="predicted"/>
<feature type="domain" description="URB1 central HEAT repeat" evidence="3">
    <location>
        <begin position="623"/>
        <end position="760"/>
    </location>
</feature>
<dbReference type="PANTHER" id="PTHR13500">
    <property type="entry name" value="NUCLEOLAR PRERIBOSOMAL-ASSOCIATED PROTEIN 1"/>
    <property type="match status" value="1"/>
</dbReference>
<evidence type="ECO:0000259" key="1">
    <source>
        <dbReference type="Pfam" id="PF11707"/>
    </source>
</evidence>